<dbReference type="Proteomes" id="UP000683360">
    <property type="component" value="Unassembled WGS sequence"/>
</dbReference>
<dbReference type="InterPro" id="IPR007743">
    <property type="entry name" value="Immunity-related_GTPase-like"/>
</dbReference>
<dbReference type="PANTHER" id="PTHR32341">
    <property type="entry name" value="INTERFERON-INDUCIBLE GTPASE"/>
    <property type="match status" value="1"/>
</dbReference>
<keyword evidence="4" id="KW-0342">GTP-binding</keyword>
<dbReference type="GO" id="GO:0016787">
    <property type="term" value="F:hydrolase activity"/>
    <property type="evidence" value="ECO:0007669"/>
    <property type="project" value="UniProtKB-KW"/>
</dbReference>
<dbReference type="PROSITE" id="PS51716">
    <property type="entry name" value="G_IRG"/>
    <property type="match status" value="1"/>
</dbReference>
<evidence type="ECO:0000256" key="3">
    <source>
        <dbReference type="ARBA" id="ARBA00022801"/>
    </source>
</evidence>
<feature type="domain" description="IRG-type G" evidence="5">
    <location>
        <begin position="89"/>
        <end position="218"/>
    </location>
</feature>
<evidence type="ECO:0000313" key="7">
    <source>
        <dbReference type="Proteomes" id="UP000683360"/>
    </source>
</evidence>
<evidence type="ECO:0000256" key="1">
    <source>
        <dbReference type="ARBA" id="ARBA00005429"/>
    </source>
</evidence>
<accession>A0A8S3SG71</accession>
<dbReference type="InterPro" id="IPR030385">
    <property type="entry name" value="G_IRG_dom"/>
</dbReference>
<dbReference type="EMBL" id="CAJPWZ010001460">
    <property type="protein sequence ID" value="CAG2215922.1"/>
    <property type="molecule type" value="Genomic_DNA"/>
</dbReference>
<organism evidence="6 7">
    <name type="scientific">Mytilus edulis</name>
    <name type="common">Blue mussel</name>
    <dbReference type="NCBI Taxonomy" id="6550"/>
    <lineage>
        <taxon>Eukaryota</taxon>
        <taxon>Metazoa</taxon>
        <taxon>Spiralia</taxon>
        <taxon>Lophotrochozoa</taxon>
        <taxon>Mollusca</taxon>
        <taxon>Bivalvia</taxon>
        <taxon>Autobranchia</taxon>
        <taxon>Pteriomorphia</taxon>
        <taxon>Mytilida</taxon>
        <taxon>Mytiloidea</taxon>
        <taxon>Mytilidae</taxon>
        <taxon>Mytilinae</taxon>
        <taxon>Mytilus</taxon>
    </lineage>
</organism>
<dbReference type="SUPFAM" id="SSF52540">
    <property type="entry name" value="P-loop containing nucleoside triphosphate hydrolases"/>
    <property type="match status" value="1"/>
</dbReference>
<gene>
    <name evidence="6" type="ORF">MEDL_29721</name>
</gene>
<dbReference type="GO" id="GO:0005525">
    <property type="term" value="F:GTP binding"/>
    <property type="evidence" value="ECO:0007669"/>
    <property type="project" value="UniProtKB-KW"/>
</dbReference>
<keyword evidence="7" id="KW-1185">Reference proteome</keyword>
<evidence type="ECO:0000256" key="2">
    <source>
        <dbReference type="ARBA" id="ARBA00022741"/>
    </source>
</evidence>
<proteinExistence type="inferred from homology"/>
<evidence type="ECO:0000256" key="4">
    <source>
        <dbReference type="ARBA" id="ARBA00023134"/>
    </source>
</evidence>
<dbReference type="GO" id="GO:0016020">
    <property type="term" value="C:membrane"/>
    <property type="evidence" value="ECO:0007669"/>
    <property type="project" value="InterPro"/>
</dbReference>
<keyword evidence="2" id="KW-0547">Nucleotide-binding</keyword>
<dbReference type="Pfam" id="PF05049">
    <property type="entry name" value="IIGP"/>
    <property type="match status" value="1"/>
</dbReference>
<protein>
    <recommendedName>
        <fullName evidence="5">IRG-type G domain-containing protein</fullName>
    </recommendedName>
</protein>
<dbReference type="InterPro" id="IPR051515">
    <property type="entry name" value="IRG"/>
</dbReference>
<dbReference type="InterPro" id="IPR027417">
    <property type="entry name" value="P-loop_NTPase"/>
</dbReference>
<name>A0A8S3SG71_MYTED</name>
<dbReference type="AlphaFoldDB" id="A0A8S3SG71"/>
<comment type="caution">
    <text evidence="6">The sequence shown here is derived from an EMBL/GenBank/DDBJ whole genome shotgun (WGS) entry which is preliminary data.</text>
</comment>
<dbReference type="PANTHER" id="PTHR32341:SF10">
    <property type="entry name" value="INTERFERON-INDUCIBLE GTPASE 5"/>
    <property type="match status" value="1"/>
</dbReference>
<dbReference type="Gene3D" id="3.40.50.300">
    <property type="entry name" value="P-loop containing nucleotide triphosphate hydrolases"/>
    <property type="match status" value="1"/>
</dbReference>
<evidence type="ECO:0000259" key="5">
    <source>
        <dbReference type="PROSITE" id="PS51716"/>
    </source>
</evidence>
<sequence length="218" mass="24568">MSTQRSGETSCIGQIDGKQCRTFLRKDTKFCSNCGTRNPVKMATDDQVKSADTNQNEQEKATVYACSSEKGPEASIRYIKDTKDSWKKTTVKIAVTGKSAVGKSAFINAIRGVNKTDKGYATEGVGDTTMEVQEFPHPKNKQIIYCDLPGYGTVTITREKFLEKVKLSDFDMFLIFVYPVPTEDDDWLVKQLNKAGRQFCFVRAKLDRDIKNAVEKWE</sequence>
<reference evidence="6" key="1">
    <citation type="submission" date="2021-03" db="EMBL/GenBank/DDBJ databases">
        <authorList>
            <person name="Bekaert M."/>
        </authorList>
    </citation>
    <scope>NUCLEOTIDE SEQUENCE</scope>
</reference>
<keyword evidence="3" id="KW-0378">Hydrolase</keyword>
<dbReference type="OrthoDB" id="6082157at2759"/>
<evidence type="ECO:0000313" key="6">
    <source>
        <dbReference type="EMBL" id="CAG2215922.1"/>
    </source>
</evidence>
<comment type="similarity">
    <text evidence="1">Belongs to the TRAFAC class dynamin-like GTPase superfamily. IRG family.</text>
</comment>